<reference evidence="1 2" key="1">
    <citation type="journal article" date="2004" name="Appl. Environ. Microbiol.">
        <title>Mineralization of individual congeners of linear alkylbenzenesulfonate by defined pairs of heterotrophic bacteria.</title>
        <authorList>
            <person name="Schleheck D."/>
            <person name="Knepper T.P."/>
            <person name="Fischer K."/>
            <person name="Cook A.M."/>
        </authorList>
    </citation>
    <scope>NUCLEOTIDE SEQUENCE [LARGE SCALE GENOMIC DNA]</scope>
    <source>
        <strain evidence="2">DSM 14801 / SPH-1</strain>
    </source>
</reference>
<name>A9BV81_DELAS</name>
<dbReference type="RefSeq" id="WP_012204028.1">
    <property type="nucleotide sequence ID" value="NC_010002.1"/>
</dbReference>
<dbReference type="Proteomes" id="UP000000784">
    <property type="component" value="Chromosome"/>
</dbReference>
<evidence type="ECO:0000313" key="1">
    <source>
        <dbReference type="EMBL" id="ABX34745.1"/>
    </source>
</evidence>
<dbReference type="InterPro" id="IPR031856">
    <property type="entry name" value="YdaS_toxin-like"/>
</dbReference>
<sequence>MPLIELIDKAVAAAGSQVKLAEKMGVKQQEVSSWRTGKRYCTTPTRIELCKIADYDLKVALVEQVIEGLDATDEVQADAAKMLRAVVDAFPNAGYWRRL</sequence>
<dbReference type="eggNOG" id="ENOG502ZT87">
    <property type="taxonomic scope" value="Bacteria"/>
</dbReference>
<accession>A9BV81</accession>
<dbReference type="Pfam" id="PF15943">
    <property type="entry name" value="YdaS_toxin"/>
    <property type="match status" value="1"/>
</dbReference>
<gene>
    <name evidence="1" type="ordered locus">Daci_2105</name>
</gene>
<evidence type="ECO:0000313" key="2">
    <source>
        <dbReference type="Proteomes" id="UP000000784"/>
    </source>
</evidence>
<dbReference type="HOGENOM" id="CLU_2340476_0_0_4"/>
<dbReference type="Gene3D" id="1.10.260.40">
    <property type="entry name" value="lambda repressor-like DNA-binding domains"/>
    <property type="match status" value="1"/>
</dbReference>
<dbReference type="SUPFAM" id="SSF47413">
    <property type="entry name" value="lambda repressor-like DNA-binding domains"/>
    <property type="match status" value="1"/>
</dbReference>
<dbReference type="GeneID" id="31503019"/>
<proteinExistence type="predicted"/>
<reference evidence="2" key="2">
    <citation type="submission" date="2007-11" db="EMBL/GenBank/DDBJ databases">
        <title>Complete sequence of Delftia acidovorans DSM 14801 / SPH-1.</title>
        <authorList>
            <person name="Copeland A."/>
            <person name="Lucas S."/>
            <person name="Lapidus A."/>
            <person name="Barry K."/>
            <person name="Glavina del Rio T."/>
            <person name="Dalin E."/>
            <person name="Tice H."/>
            <person name="Pitluck S."/>
            <person name="Lowry S."/>
            <person name="Clum A."/>
            <person name="Schmutz J."/>
            <person name="Larimer F."/>
            <person name="Land M."/>
            <person name="Hauser L."/>
            <person name="Kyrpides N."/>
            <person name="Kim E."/>
            <person name="Schleheck D."/>
            <person name="Richardson P."/>
        </authorList>
    </citation>
    <scope>NUCLEOTIDE SEQUENCE [LARGE SCALE GENOMIC DNA]</scope>
    <source>
        <strain evidence="2">DSM 14801 / SPH-1</strain>
    </source>
</reference>
<dbReference type="InterPro" id="IPR001387">
    <property type="entry name" value="Cro/C1-type_HTH"/>
</dbReference>
<dbReference type="EMBL" id="CP000884">
    <property type="protein sequence ID" value="ABX34745.1"/>
    <property type="molecule type" value="Genomic_DNA"/>
</dbReference>
<organism evidence="1 2">
    <name type="scientific">Delftia acidovorans (strain DSM 14801 / SPH-1)</name>
    <dbReference type="NCBI Taxonomy" id="398578"/>
    <lineage>
        <taxon>Bacteria</taxon>
        <taxon>Pseudomonadati</taxon>
        <taxon>Pseudomonadota</taxon>
        <taxon>Betaproteobacteria</taxon>
        <taxon>Burkholderiales</taxon>
        <taxon>Comamonadaceae</taxon>
        <taxon>Delftia</taxon>
    </lineage>
</organism>
<dbReference type="CDD" id="cd00093">
    <property type="entry name" value="HTH_XRE"/>
    <property type="match status" value="1"/>
</dbReference>
<dbReference type="KEGG" id="dac:Daci_2105"/>
<protein>
    <submittedName>
        <fullName evidence="1">Uncharacterized protein</fullName>
    </submittedName>
</protein>
<dbReference type="InterPro" id="IPR010982">
    <property type="entry name" value="Lambda_DNA-bd_dom_sf"/>
</dbReference>
<dbReference type="GO" id="GO:0003677">
    <property type="term" value="F:DNA binding"/>
    <property type="evidence" value="ECO:0007669"/>
    <property type="project" value="InterPro"/>
</dbReference>
<keyword evidence="2" id="KW-1185">Reference proteome</keyword>
<dbReference type="AlphaFoldDB" id="A9BV81"/>